<dbReference type="EMBL" id="JAAIJR010000025">
    <property type="protein sequence ID" value="NEX20285.1"/>
    <property type="molecule type" value="Genomic_DNA"/>
</dbReference>
<sequence>MPSITLNAHFDGQSIILDEPFQLPSNARLLVTVVSPSMDAEREPWADLAGTGLAQAYGDDEPEYSLTDVRHP</sequence>
<dbReference type="Proteomes" id="UP000471640">
    <property type="component" value="Unassembled WGS sequence"/>
</dbReference>
<proteinExistence type="predicted"/>
<gene>
    <name evidence="1" type="ORF">G3480_08150</name>
</gene>
<reference evidence="2" key="1">
    <citation type="journal article" date="2020" name="Microbiol. Resour. Announc.">
        <title>Draft Genome Sequences of Thiorhodococcus mannitoliphagus and Thiorhodococcus minor, Purple Sulfur Photosynthetic Bacteria in the Gammaproteobacterial Family Chromatiaceae.</title>
        <authorList>
            <person name="Aviles F.A."/>
            <person name="Meyer T.E."/>
            <person name="Kyndt J.A."/>
        </authorList>
    </citation>
    <scope>NUCLEOTIDE SEQUENCE [LARGE SCALE GENOMIC DNA]</scope>
    <source>
        <strain evidence="2">DSM 18266</strain>
    </source>
</reference>
<keyword evidence="2" id="KW-1185">Reference proteome</keyword>
<comment type="caution">
    <text evidence="1">The sequence shown here is derived from an EMBL/GenBank/DDBJ whole genome shotgun (WGS) entry which is preliminary data.</text>
</comment>
<organism evidence="1 2">
    <name type="scientific">Thiorhodococcus mannitoliphagus</name>
    <dbReference type="NCBI Taxonomy" id="329406"/>
    <lineage>
        <taxon>Bacteria</taxon>
        <taxon>Pseudomonadati</taxon>
        <taxon>Pseudomonadota</taxon>
        <taxon>Gammaproteobacteria</taxon>
        <taxon>Chromatiales</taxon>
        <taxon>Chromatiaceae</taxon>
        <taxon>Thiorhodococcus</taxon>
    </lineage>
</organism>
<evidence type="ECO:0000313" key="2">
    <source>
        <dbReference type="Proteomes" id="UP000471640"/>
    </source>
</evidence>
<evidence type="ECO:0000313" key="1">
    <source>
        <dbReference type="EMBL" id="NEX20285.1"/>
    </source>
</evidence>
<dbReference type="AlphaFoldDB" id="A0A6P1DXB2"/>
<protein>
    <submittedName>
        <fullName evidence="1">Uncharacterized protein</fullName>
    </submittedName>
</protein>
<reference evidence="1 2" key="2">
    <citation type="submission" date="2020-02" db="EMBL/GenBank/DDBJ databases">
        <title>Genome sequences of Thiorhodococcus mannitoliphagus and Thiorhodococcus minor, purple sulfur photosynthetic bacteria in the gammaproteobacterial family, Chromatiaceae.</title>
        <authorList>
            <person name="Aviles F.A."/>
            <person name="Meyer T.E."/>
            <person name="Kyndt J.A."/>
        </authorList>
    </citation>
    <scope>NUCLEOTIDE SEQUENCE [LARGE SCALE GENOMIC DNA]</scope>
    <source>
        <strain evidence="1 2">DSM 18266</strain>
    </source>
</reference>
<name>A0A6P1DXB2_9GAMM</name>
<accession>A0A6P1DXB2</accession>